<feature type="chain" id="PRO_5002539850" description="Asl1-like glycosyl hydrolase catalytic domain-containing protein" evidence="1">
    <location>
        <begin position="19"/>
        <end position="446"/>
    </location>
</feature>
<dbReference type="STRING" id="1618358.UX80_C0013G0006"/>
<evidence type="ECO:0000256" key="1">
    <source>
        <dbReference type="SAM" id="SignalP"/>
    </source>
</evidence>
<dbReference type="Pfam" id="PF02643">
    <property type="entry name" value="DUF192"/>
    <property type="match status" value="1"/>
</dbReference>
<dbReference type="InterPro" id="IPR038695">
    <property type="entry name" value="Saro_0823-like_sf"/>
</dbReference>
<evidence type="ECO:0008006" key="4">
    <source>
        <dbReference type="Google" id="ProtNLM"/>
    </source>
</evidence>
<accession>A0A0G1TTQ7</accession>
<sequence length="446" mass="49670">MLKKLLLFLALSASTVLAYDPTSVPNNRIGVHILDPNEIHEAAKLVNSSGGDWGYVTIPIRSNDRDRDKWLKFFQDSRKLHIIPLIRLATFPDGGTWVEPTATDLVDFANFLNDMPWPTRNRYIVLFNEPNHSNEWGGVVNPYAYADILSAARSIFKDRSVDFFLLSAALDTSVPNSPTSMEAQRFYRFIPNWAAAIDGVSVHVYPDSRAGILSYTKEPLGQKPMFMTEVGWVGQPDTYPATLKNIWTEDTIVAITPFLLQAGAGDFAKFSLINSPAYSGLMSLPKIAGSPLLSNLTLAPYSPPPRLGGGYNAGRGISRWIELLNNWFNKQNQLMVGSVTINIEIADTEETRQHGLSGRSSLPANSGKLFVFPQPARHSFWMRDMNFPLDFVWIRSNRVIQLSSSVPATQPPVTLTPDQPVDQVLEVNTGFIEKYGIKVGDAVQRR</sequence>
<proteinExistence type="predicted"/>
<dbReference type="PANTHER" id="PTHR37953:SF1">
    <property type="entry name" value="UPF0127 PROTEIN MJ1496"/>
    <property type="match status" value="1"/>
</dbReference>
<organism evidence="2 3">
    <name type="scientific">Candidatus Amesbacteria bacterium GW2011_GWA2_47_11b</name>
    <dbReference type="NCBI Taxonomy" id="1618358"/>
    <lineage>
        <taxon>Bacteria</taxon>
        <taxon>Candidatus Amesiibacteriota</taxon>
    </lineage>
</organism>
<name>A0A0G1TTQ7_9BACT</name>
<dbReference type="PANTHER" id="PTHR37953">
    <property type="entry name" value="UPF0127 PROTEIN MJ1496"/>
    <property type="match status" value="1"/>
</dbReference>
<dbReference type="InterPro" id="IPR017853">
    <property type="entry name" value="GH"/>
</dbReference>
<protein>
    <recommendedName>
        <fullName evidence="4">Asl1-like glycosyl hydrolase catalytic domain-containing protein</fullName>
    </recommendedName>
</protein>
<dbReference type="Proteomes" id="UP000034307">
    <property type="component" value="Unassembled WGS sequence"/>
</dbReference>
<dbReference type="AlphaFoldDB" id="A0A0G1TTQ7"/>
<evidence type="ECO:0000313" key="2">
    <source>
        <dbReference type="EMBL" id="KKU57558.1"/>
    </source>
</evidence>
<dbReference type="SUPFAM" id="SSF51445">
    <property type="entry name" value="(Trans)glycosidases"/>
    <property type="match status" value="1"/>
</dbReference>
<reference evidence="2 3" key="1">
    <citation type="journal article" date="2015" name="Nature">
        <title>rRNA introns, odd ribosomes, and small enigmatic genomes across a large radiation of phyla.</title>
        <authorList>
            <person name="Brown C.T."/>
            <person name="Hug L.A."/>
            <person name="Thomas B.C."/>
            <person name="Sharon I."/>
            <person name="Castelle C.J."/>
            <person name="Singh A."/>
            <person name="Wilkins M.J."/>
            <person name="Williams K.H."/>
            <person name="Banfield J.F."/>
        </authorList>
    </citation>
    <scope>NUCLEOTIDE SEQUENCE [LARGE SCALE GENOMIC DNA]</scope>
</reference>
<comment type="caution">
    <text evidence="2">The sequence shown here is derived from an EMBL/GenBank/DDBJ whole genome shotgun (WGS) entry which is preliminary data.</text>
</comment>
<feature type="signal peptide" evidence="1">
    <location>
        <begin position="1"/>
        <end position="18"/>
    </location>
</feature>
<dbReference type="Gene3D" id="3.20.20.80">
    <property type="entry name" value="Glycosidases"/>
    <property type="match status" value="1"/>
</dbReference>
<keyword evidence="1" id="KW-0732">Signal</keyword>
<dbReference type="InterPro" id="IPR003795">
    <property type="entry name" value="DUF192"/>
</dbReference>
<gene>
    <name evidence="2" type="ORF">UX80_C0013G0006</name>
</gene>
<dbReference type="Gene3D" id="2.60.120.1140">
    <property type="entry name" value="Protein of unknown function DUF192"/>
    <property type="match status" value="1"/>
</dbReference>
<dbReference type="EMBL" id="LCNO01000013">
    <property type="protein sequence ID" value="KKU57558.1"/>
    <property type="molecule type" value="Genomic_DNA"/>
</dbReference>
<evidence type="ECO:0000313" key="3">
    <source>
        <dbReference type="Proteomes" id="UP000034307"/>
    </source>
</evidence>